<evidence type="ECO:0008006" key="3">
    <source>
        <dbReference type="Google" id="ProtNLM"/>
    </source>
</evidence>
<dbReference type="PROSITE" id="PS51257">
    <property type="entry name" value="PROKAR_LIPOPROTEIN"/>
    <property type="match status" value="1"/>
</dbReference>
<dbReference type="Proteomes" id="UP001589589">
    <property type="component" value="Unassembled WGS sequence"/>
</dbReference>
<comment type="caution">
    <text evidence="1">The sequence shown here is derived from an EMBL/GenBank/DDBJ whole genome shotgun (WGS) entry which is preliminary data.</text>
</comment>
<reference evidence="1 2" key="1">
    <citation type="submission" date="2024-09" db="EMBL/GenBank/DDBJ databases">
        <authorList>
            <person name="Sun Q."/>
            <person name="Mori K."/>
        </authorList>
    </citation>
    <scope>NUCLEOTIDE SEQUENCE [LARGE SCALE GENOMIC DNA]</scope>
    <source>
        <strain evidence="1 2">CECT 7908</strain>
    </source>
</reference>
<dbReference type="EMBL" id="JBHMEX010000032">
    <property type="protein sequence ID" value="MFB9064432.1"/>
    <property type="molecule type" value="Genomic_DNA"/>
</dbReference>
<name>A0ABV5FLK5_9FLAO</name>
<proteinExistence type="predicted"/>
<organism evidence="1 2">
    <name type="scientific">Flavobacterium branchiarum</name>
    <dbReference type="NCBI Taxonomy" id="1114870"/>
    <lineage>
        <taxon>Bacteria</taxon>
        <taxon>Pseudomonadati</taxon>
        <taxon>Bacteroidota</taxon>
        <taxon>Flavobacteriia</taxon>
        <taxon>Flavobacteriales</taxon>
        <taxon>Flavobacteriaceae</taxon>
        <taxon>Flavobacterium</taxon>
    </lineage>
</organism>
<gene>
    <name evidence="1" type="ORF">ACFFUQ_10400</name>
</gene>
<protein>
    <recommendedName>
        <fullName evidence="3">Lipoprotein</fullName>
    </recommendedName>
</protein>
<sequence>MRKIALALFIAFFFSCKAQKRIIETKSKDVILFNIEKSFFSILNNKYNQKVYGGNDFLIFTQNWSALGYNYFNKEYSFTQAQDTMNIKCNCGQERNYFFKNLEFKKGNYELRIDFPQRYNDSEKKYEPQIKYILGKQIRVPKEVQQILFQNFYIRWNDVDNPIKSKDLYFKDLYFIEIDLKDSTSVKLKKIE</sequence>
<evidence type="ECO:0000313" key="1">
    <source>
        <dbReference type="EMBL" id="MFB9064432.1"/>
    </source>
</evidence>
<accession>A0ABV5FLK5</accession>
<dbReference type="RefSeq" id="WP_290266569.1">
    <property type="nucleotide sequence ID" value="NZ_JAUFQQ010000005.1"/>
</dbReference>
<keyword evidence="2" id="KW-1185">Reference proteome</keyword>
<evidence type="ECO:0000313" key="2">
    <source>
        <dbReference type="Proteomes" id="UP001589589"/>
    </source>
</evidence>